<dbReference type="Proteomes" id="UP001500889">
    <property type="component" value="Chromosome E"/>
</dbReference>
<sequence>MLSNTVPIRGKMLCAMRLLLGTKHWTQIMPKAGWSSNSRDDWEPSTSCKYRAVNKPVCRPVAIVRPKYFERPMNCKTDEQLAVEPRSSLGFCMRCEPPYRPRAKCLPSCGERLDATMYRPSRSLHRDYQQHWAECAYRKPRRKFRIVPAEISRRTPKKKCDDPPKKVCKTHVRLECKKLSDYTNRKCPRVRMCHCAPVALNTSCRRGPKPGKCQRRLTLYPSFSECFHKPNAAKPCECRCLASTLCEMMNYSWKKRV</sequence>
<name>A0AAU9G7G3_DROMD</name>
<evidence type="ECO:0000313" key="2">
    <source>
        <dbReference type="Proteomes" id="UP001500889"/>
    </source>
</evidence>
<protein>
    <submittedName>
        <fullName evidence="1">Uncharacterized protein</fullName>
    </submittedName>
</protein>
<evidence type="ECO:0000313" key="1">
    <source>
        <dbReference type="EMBL" id="BFG03858.1"/>
    </source>
</evidence>
<keyword evidence="2" id="KW-1185">Reference proteome</keyword>
<gene>
    <name evidence="1" type="ORF">DMAD_02986</name>
</gene>
<dbReference type="EMBL" id="AP029267">
    <property type="protein sequence ID" value="BFG03858.1"/>
    <property type="molecule type" value="Genomic_DNA"/>
</dbReference>
<dbReference type="PANTHER" id="PTHR20977">
    <property type="entry name" value="AT13385P-RELATED"/>
    <property type="match status" value="1"/>
</dbReference>
<dbReference type="PANTHER" id="PTHR20977:SF0">
    <property type="entry name" value="AT13385P-RELATED"/>
    <property type="match status" value="1"/>
</dbReference>
<dbReference type="InterPro" id="IPR006611">
    <property type="entry name" value="DUF1431_DROsp"/>
</dbReference>
<organism evidence="1 2">
    <name type="scientific">Drosophila madeirensis</name>
    <name type="common">Fruit fly</name>
    <dbReference type="NCBI Taxonomy" id="30013"/>
    <lineage>
        <taxon>Eukaryota</taxon>
        <taxon>Metazoa</taxon>
        <taxon>Ecdysozoa</taxon>
        <taxon>Arthropoda</taxon>
        <taxon>Hexapoda</taxon>
        <taxon>Insecta</taxon>
        <taxon>Pterygota</taxon>
        <taxon>Neoptera</taxon>
        <taxon>Endopterygota</taxon>
        <taxon>Diptera</taxon>
        <taxon>Brachycera</taxon>
        <taxon>Muscomorpha</taxon>
        <taxon>Ephydroidea</taxon>
        <taxon>Drosophilidae</taxon>
        <taxon>Drosophila</taxon>
        <taxon>Sophophora</taxon>
    </lineage>
</organism>
<dbReference type="AlphaFoldDB" id="A0AAU9G7G3"/>
<dbReference type="SMART" id="SM00689">
    <property type="entry name" value="DM6"/>
    <property type="match status" value="1"/>
</dbReference>
<accession>A0AAU9G7G3</accession>
<reference evidence="1 2" key="1">
    <citation type="submission" date="2024-02" db="EMBL/GenBank/DDBJ databases">
        <title>A chromosome-level genome assembly of Drosophila madeirensis, a fruit fly species endemic to Madeira island.</title>
        <authorList>
            <person name="Tomihara K."/>
            <person name="Llopart A."/>
            <person name="Yamamoto D."/>
        </authorList>
    </citation>
    <scope>NUCLEOTIDE SEQUENCE [LARGE SCALE GENOMIC DNA]</scope>
    <source>
        <strain evidence="1 2">RF1</strain>
    </source>
</reference>
<proteinExistence type="predicted"/>
<dbReference type="Pfam" id="PF07248">
    <property type="entry name" value="DUF1431"/>
    <property type="match status" value="1"/>
</dbReference>